<keyword evidence="8" id="KW-0378">Hydrolase</keyword>
<reference evidence="19 20" key="1">
    <citation type="submission" date="2018-06" db="EMBL/GenBank/DDBJ databases">
        <title>The Genome of Cuscuta australis (Dodder) Provides Insight into the Evolution of Plant Parasitism.</title>
        <authorList>
            <person name="Liu H."/>
        </authorList>
    </citation>
    <scope>NUCLEOTIDE SEQUENCE [LARGE SCALE GENOMIC DNA]</scope>
    <source>
        <strain evidence="20">cv. Yunnan</strain>
        <tissue evidence="19">Vines</tissue>
    </source>
</reference>
<dbReference type="InterPro" id="IPR014720">
    <property type="entry name" value="dsRBD_dom"/>
</dbReference>
<evidence type="ECO:0000256" key="1">
    <source>
        <dbReference type="ARBA" id="ARBA00001936"/>
    </source>
</evidence>
<evidence type="ECO:0000256" key="5">
    <source>
        <dbReference type="ARBA" id="ARBA00013081"/>
    </source>
</evidence>
<gene>
    <name evidence="19" type="ORF">DM860_003568</name>
</gene>
<keyword evidence="20" id="KW-1185">Reference proteome</keyword>
<keyword evidence="11" id="KW-0804">Transcription</keyword>
<feature type="domain" description="FCP1 homology" evidence="18">
    <location>
        <begin position="141"/>
        <end position="391"/>
    </location>
</feature>
<evidence type="ECO:0000256" key="10">
    <source>
        <dbReference type="ARBA" id="ARBA00023015"/>
    </source>
</evidence>
<keyword evidence="12" id="KW-0539">Nucleus</keyword>
<evidence type="ECO:0000256" key="12">
    <source>
        <dbReference type="ARBA" id="ARBA00023242"/>
    </source>
</evidence>
<evidence type="ECO:0000259" key="18">
    <source>
        <dbReference type="PROSITE" id="PS50969"/>
    </source>
</evidence>
<comment type="catalytic activity">
    <reaction evidence="13">
        <text>O-phospho-L-seryl-[protein] + H2O = L-seryl-[protein] + phosphate</text>
        <dbReference type="Rhea" id="RHEA:20629"/>
        <dbReference type="Rhea" id="RHEA-COMP:9863"/>
        <dbReference type="Rhea" id="RHEA-COMP:11604"/>
        <dbReference type="ChEBI" id="CHEBI:15377"/>
        <dbReference type="ChEBI" id="CHEBI:29999"/>
        <dbReference type="ChEBI" id="CHEBI:43474"/>
        <dbReference type="ChEBI" id="CHEBI:83421"/>
        <dbReference type="EC" id="3.1.3.16"/>
    </reaction>
</comment>
<evidence type="ECO:0000256" key="16">
    <source>
        <dbReference type="SAM" id="MobiDB-lite"/>
    </source>
</evidence>
<dbReference type="SMART" id="SM00358">
    <property type="entry name" value="DSRM"/>
    <property type="match status" value="2"/>
</dbReference>
<dbReference type="AlphaFoldDB" id="A0A328DKJ4"/>
<comment type="cofactor">
    <cofactor evidence="1">
        <name>Mn(2+)</name>
        <dbReference type="ChEBI" id="CHEBI:29035"/>
    </cofactor>
</comment>
<dbReference type="Pfam" id="PF03031">
    <property type="entry name" value="NIF"/>
    <property type="match status" value="1"/>
</dbReference>
<dbReference type="PANTHER" id="PTHR23081">
    <property type="entry name" value="RNA POLYMERASE II CTD PHOSPHATASE"/>
    <property type="match status" value="1"/>
</dbReference>
<organism evidence="19 20">
    <name type="scientific">Cuscuta australis</name>
    <dbReference type="NCBI Taxonomy" id="267555"/>
    <lineage>
        <taxon>Eukaryota</taxon>
        <taxon>Viridiplantae</taxon>
        <taxon>Streptophyta</taxon>
        <taxon>Embryophyta</taxon>
        <taxon>Tracheophyta</taxon>
        <taxon>Spermatophyta</taxon>
        <taxon>Magnoliopsida</taxon>
        <taxon>eudicotyledons</taxon>
        <taxon>Gunneridae</taxon>
        <taxon>Pentapetalae</taxon>
        <taxon>asterids</taxon>
        <taxon>lamiids</taxon>
        <taxon>Solanales</taxon>
        <taxon>Convolvulaceae</taxon>
        <taxon>Cuscuteae</taxon>
        <taxon>Cuscuta</taxon>
        <taxon>Cuscuta subgen. Grammica</taxon>
        <taxon>Cuscuta sect. Cleistogrammica</taxon>
    </lineage>
</organism>
<feature type="compositionally biased region" description="Polar residues" evidence="16">
    <location>
        <begin position="586"/>
        <end position="596"/>
    </location>
</feature>
<dbReference type="PANTHER" id="PTHR23081:SF0">
    <property type="entry name" value="RNA POLYMERASE II C-TERMINAL DOMAIN PHOSPHATASE-LIKE 1"/>
    <property type="match status" value="1"/>
</dbReference>
<dbReference type="Proteomes" id="UP000249390">
    <property type="component" value="Unassembled WGS sequence"/>
</dbReference>
<evidence type="ECO:0000256" key="4">
    <source>
        <dbReference type="ARBA" id="ARBA00004123"/>
    </source>
</evidence>
<evidence type="ECO:0000313" key="20">
    <source>
        <dbReference type="Proteomes" id="UP000249390"/>
    </source>
</evidence>
<dbReference type="SUPFAM" id="SSF56784">
    <property type="entry name" value="HAD-like"/>
    <property type="match status" value="1"/>
</dbReference>
<sequence>MYKSTEMVKVYEGQTLLGEVELYPQNGVVWREKEIRVSHYSPPSERCPPVAVLHTITSSSTSGLSFKLEFKSPKTQQTLEYLQLCALHSNCLREKKTAVMSLGRDELHLVAMQSREYGSLCPCFWGFIVSAGLYNSCLVMLNLRCLGIVFDLDETLIVANTLRSFEDRIENLQRKLSAETDPQRVSGMVAEVKRYQEDKSILKQYAENDQVIDDGKVRKCHTEVFPALSDSHQPIVRPLIRLLDKNIILTRINPLIRDTSVLVRLRPAWEELRSYLIARGRKRFEVYVCTMAERDYALEMWRLLDPDLNLISAKELLDRIVCVKSGMKKSLFNVFQDGSCHPKMALVIDDRLKVWDEKDQPRVHVVPAFAPYYAPQAEVVATSKGNNPSAVLCVARNVACSIRGGFFKDFDEGLLQRISEVAYEDNFREIPAAPDVSNYLISEDDTSNSNGNKDSLGFDGMADTEVERRLKEAVAASATIPFPASNSDPRISAAFQFPSLPSSTSIPALTMQALGMPLSSQQLPQVIPVLRSTIAPVGTEDATTLHCSPAREEGEVPESELDPDTRRRLLILQHGMDMREHPPGESQPTVRPSAQPSVPRVQPHGWFPNEEDMGPGQQNRGQPPKEFSSSADSVYMEKHHPHHSPYLHKMDGSVPSDRLVESQRLQKEVMPNDDRMRLNHSLPRFQSFSGEEVPFPRSGNRDFDLEAGRFDSYVETEAGTLQDIALKCGTKVEFRSLLVPSSDLQFSSEAWFAGEKIGVGTGRTRREARHQAADRSLRNLADKYLSYVNPESSYAPGDGNQFLSSNENGFANEKNIFGYQLPLKEDVLPFLSTSEPPRGMDASKKSISSVAVLRELCTMEGLGLAFQTQPQLSVAPGQKSEIYAQVEIDGEVFGKGIGSTWDEAKTQAAERALGALKPTLSQFSHKRQGSPRSLQVFSNNKRLKPEYPRFLQRVPSSSKYSKNSPVMP</sequence>
<dbReference type="GO" id="GO:0008420">
    <property type="term" value="F:RNA polymerase II CTD heptapeptide repeat phosphatase activity"/>
    <property type="evidence" value="ECO:0007669"/>
    <property type="project" value="InterPro"/>
</dbReference>
<dbReference type="PROSITE" id="PS50969">
    <property type="entry name" value="FCP1"/>
    <property type="match status" value="1"/>
</dbReference>
<evidence type="ECO:0000259" key="17">
    <source>
        <dbReference type="PROSITE" id="PS50137"/>
    </source>
</evidence>
<dbReference type="GO" id="GO:0045892">
    <property type="term" value="P:negative regulation of DNA-templated transcription"/>
    <property type="evidence" value="ECO:0007669"/>
    <property type="project" value="UniProtKB-ARBA"/>
</dbReference>
<feature type="region of interest" description="Disordered" evidence="16">
    <location>
        <begin position="578"/>
        <end position="630"/>
    </location>
</feature>
<dbReference type="FunFam" id="3.30.160.20:FF:000035">
    <property type="entry name" value="RNA polymerase II C-terminal domain phosphatase-like 2"/>
    <property type="match status" value="1"/>
</dbReference>
<proteinExistence type="predicted"/>
<keyword evidence="6" id="KW-0217">Developmental protein</keyword>
<comment type="cofactor">
    <cofactor evidence="3">
        <name>Mg(2+)</name>
        <dbReference type="ChEBI" id="CHEBI:18420"/>
    </cofactor>
</comment>
<dbReference type="Pfam" id="PF00035">
    <property type="entry name" value="dsrm"/>
    <property type="match status" value="2"/>
</dbReference>
<evidence type="ECO:0000256" key="9">
    <source>
        <dbReference type="ARBA" id="ARBA00022884"/>
    </source>
</evidence>
<dbReference type="GO" id="GO:0009755">
    <property type="term" value="P:hormone-mediated signaling pathway"/>
    <property type="evidence" value="ECO:0007669"/>
    <property type="project" value="UniProtKB-ARBA"/>
</dbReference>
<evidence type="ECO:0000256" key="3">
    <source>
        <dbReference type="ARBA" id="ARBA00001946"/>
    </source>
</evidence>
<feature type="domain" description="DRBM" evidence="17">
    <location>
        <begin position="716"/>
        <end position="782"/>
    </location>
</feature>
<dbReference type="GO" id="GO:0003723">
    <property type="term" value="F:RNA binding"/>
    <property type="evidence" value="ECO:0007669"/>
    <property type="project" value="UniProtKB-UniRule"/>
</dbReference>
<evidence type="ECO:0000256" key="2">
    <source>
        <dbReference type="ARBA" id="ARBA00001941"/>
    </source>
</evidence>
<dbReference type="InterPro" id="IPR004274">
    <property type="entry name" value="FCP1_dom"/>
</dbReference>
<dbReference type="Gene3D" id="3.30.160.20">
    <property type="match status" value="2"/>
</dbReference>
<comment type="catalytic activity">
    <reaction evidence="14">
        <text>O-phospho-L-threonyl-[protein] + H2O = L-threonyl-[protein] + phosphate</text>
        <dbReference type="Rhea" id="RHEA:47004"/>
        <dbReference type="Rhea" id="RHEA-COMP:11060"/>
        <dbReference type="Rhea" id="RHEA-COMP:11605"/>
        <dbReference type="ChEBI" id="CHEBI:15377"/>
        <dbReference type="ChEBI" id="CHEBI:30013"/>
        <dbReference type="ChEBI" id="CHEBI:43474"/>
        <dbReference type="ChEBI" id="CHEBI:61977"/>
        <dbReference type="EC" id="3.1.3.16"/>
    </reaction>
</comment>
<dbReference type="SUPFAM" id="SSF54768">
    <property type="entry name" value="dsRNA-binding domain-like"/>
    <property type="match status" value="2"/>
</dbReference>
<keyword evidence="10" id="KW-0805">Transcription regulation</keyword>
<evidence type="ECO:0000256" key="8">
    <source>
        <dbReference type="ARBA" id="ARBA00022801"/>
    </source>
</evidence>
<protein>
    <recommendedName>
        <fullName evidence="5">protein-serine/threonine phosphatase</fullName>
        <ecNumber evidence="5">3.1.3.16</ecNumber>
    </recommendedName>
</protein>
<feature type="compositionally biased region" description="Polar residues" evidence="16">
    <location>
        <begin position="616"/>
        <end position="630"/>
    </location>
</feature>
<comment type="caution">
    <text evidence="19">The sequence shown here is derived from an EMBL/GenBank/DDBJ whole genome shotgun (WGS) entry which is preliminary data.</text>
</comment>
<evidence type="ECO:0000256" key="13">
    <source>
        <dbReference type="ARBA" id="ARBA00047761"/>
    </source>
</evidence>
<evidence type="ECO:0000256" key="11">
    <source>
        <dbReference type="ARBA" id="ARBA00023163"/>
    </source>
</evidence>
<dbReference type="EMBL" id="NQVE01000142">
    <property type="protein sequence ID" value="RAL44809.1"/>
    <property type="molecule type" value="Genomic_DNA"/>
</dbReference>
<dbReference type="Gene3D" id="3.40.50.1000">
    <property type="entry name" value="HAD superfamily/HAD-like"/>
    <property type="match status" value="1"/>
</dbReference>
<dbReference type="GO" id="GO:0046872">
    <property type="term" value="F:metal ion binding"/>
    <property type="evidence" value="ECO:0007669"/>
    <property type="project" value="UniProtKB-KW"/>
</dbReference>
<feature type="domain" description="DRBM" evidence="17">
    <location>
        <begin position="848"/>
        <end position="918"/>
    </location>
</feature>
<evidence type="ECO:0000256" key="14">
    <source>
        <dbReference type="ARBA" id="ARBA00048336"/>
    </source>
</evidence>
<dbReference type="InterPro" id="IPR023214">
    <property type="entry name" value="HAD_sf"/>
</dbReference>
<name>A0A328DKJ4_9ASTE</name>
<accession>A0A328DKJ4</accession>
<keyword evidence="7" id="KW-0479">Metal-binding</keyword>
<evidence type="ECO:0000256" key="15">
    <source>
        <dbReference type="PROSITE-ProRule" id="PRU00266"/>
    </source>
</evidence>
<evidence type="ECO:0000256" key="7">
    <source>
        <dbReference type="ARBA" id="ARBA00022723"/>
    </source>
</evidence>
<dbReference type="InterPro" id="IPR039189">
    <property type="entry name" value="Fcp1"/>
</dbReference>
<dbReference type="CDD" id="cd07521">
    <property type="entry name" value="HAD_FCP1-like"/>
    <property type="match status" value="1"/>
</dbReference>
<evidence type="ECO:0000256" key="6">
    <source>
        <dbReference type="ARBA" id="ARBA00022473"/>
    </source>
</evidence>
<dbReference type="PROSITE" id="PS50137">
    <property type="entry name" value="DS_RBD"/>
    <property type="match status" value="2"/>
</dbReference>
<dbReference type="GO" id="GO:0005634">
    <property type="term" value="C:nucleus"/>
    <property type="evidence" value="ECO:0007669"/>
    <property type="project" value="UniProtKB-SubCell"/>
</dbReference>
<comment type="cofactor">
    <cofactor evidence="2">
        <name>Co(2+)</name>
        <dbReference type="ChEBI" id="CHEBI:48828"/>
    </cofactor>
</comment>
<dbReference type="InterPro" id="IPR036412">
    <property type="entry name" value="HAD-like_sf"/>
</dbReference>
<dbReference type="SMART" id="SM00577">
    <property type="entry name" value="CPDc"/>
    <property type="match status" value="1"/>
</dbReference>
<evidence type="ECO:0000313" key="19">
    <source>
        <dbReference type="EMBL" id="RAL44809.1"/>
    </source>
</evidence>
<dbReference type="EC" id="3.1.3.16" evidence="5"/>
<comment type="subcellular location">
    <subcellularLocation>
        <location evidence="4">Nucleus</location>
    </subcellularLocation>
</comment>
<dbReference type="FunFam" id="3.40.50.1000:FF:000035">
    <property type="entry name" value="RNA polymerase II C-terminal domain phosphatase-like 1"/>
    <property type="match status" value="1"/>
</dbReference>
<keyword evidence="9 15" id="KW-0694">RNA-binding</keyword>